<accession>A0ABR4UK92</accession>
<feature type="DNA-binding region" description="H-T-H motif" evidence="4">
    <location>
        <begin position="24"/>
        <end position="43"/>
    </location>
</feature>
<dbReference type="Pfam" id="PF00440">
    <property type="entry name" value="TetR_N"/>
    <property type="match status" value="1"/>
</dbReference>
<evidence type="ECO:0000313" key="7">
    <source>
        <dbReference type="Proteomes" id="UP000028719"/>
    </source>
</evidence>
<evidence type="ECO:0000256" key="3">
    <source>
        <dbReference type="ARBA" id="ARBA00023163"/>
    </source>
</evidence>
<evidence type="ECO:0000259" key="5">
    <source>
        <dbReference type="PROSITE" id="PS50977"/>
    </source>
</evidence>
<dbReference type="InterPro" id="IPR001647">
    <property type="entry name" value="HTH_TetR"/>
</dbReference>
<dbReference type="Proteomes" id="UP000028719">
    <property type="component" value="Unassembled WGS sequence"/>
</dbReference>
<name>A0ABR4UK92_9FLAO</name>
<evidence type="ECO:0000313" key="6">
    <source>
        <dbReference type="EMBL" id="KFF25213.1"/>
    </source>
</evidence>
<keyword evidence="3" id="KW-0804">Transcription</keyword>
<comment type="caution">
    <text evidence="6">The sequence shown here is derived from an EMBL/GenBank/DDBJ whole genome shotgun (WGS) entry which is preliminary data.</text>
</comment>
<gene>
    <name evidence="6" type="ORF">IW16_17515</name>
</gene>
<dbReference type="RefSeq" id="WP_034746891.1">
    <property type="nucleotide sequence ID" value="NZ_JPRI01000006.1"/>
</dbReference>
<keyword evidence="1" id="KW-0805">Transcription regulation</keyword>
<evidence type="ECO:0000256" key="2">
    <source>
        <dbReference type="ARBA" id="ARBA00023125"/>
    </source>
</evidence>
<keyword evidence="2 4" id="KW-0238">DNA-binding</keyword>
<organism evidence="6 7">
    <name type="scientific">Chryseobacterium vrystaatense</name>
    <dbReference type="NCBI Taxonomy" id="307480"/>
    <lineage>
        <taxon>Bacteria</taxon>
        <taxon>Pseudomonadati</taxon>
        <taxon>Bacteroidota</taxon>
        <taxon>Flavobacteriia</taxon>
        <taxon>Flavobacteriales</taxon>
        <taxon>Weeksellaceae</taxon>
        <taxon>Chryseobacterium group</taxon>
        <taxon>Chryseobacterium</taxon>
    </lineage>
</organism>
<dbReference type="PRINTS" id="PR00455">
    <property type="entry name" value="HTHTETR"/>
</dbReference>
<protein>
    <recommendedName>
        <fullName evidence="5">HTH tetR-type domain-containing protein</fullName>
    </recommendedName>
</protein>
<evidence type="ECO:0000256" key="4">
    <source>
        <dbReference type="PROSITE-ProRule" id="PRU00335"/>
    </source>
</evidence>
<dbReference type="Gene3D" id="1.10.357.10">
    <property type="entry name" value="Tetracycline Repressor, domain 2"/>
    <property type="match status" value="1"/>
</dbReference>
<dbReference type="PANTHER" id="PTHR47506:SF1">
    <property type="entry name" value="HTH-TYPE TRANSCRIPTIONAL REGULATOR YJDC"/>
    <property type="match status" value="1"/>
</dbReference>
<dbReference type="SUPFAM" id="SSF48498">
    <property type="entry name" value="Tetracyclin repressor-like, C-terminal domain"/>
    <property type="match status" value="1"/>
</dbReference>
<dbReference type="SUPFAM" id="SSF46689">
    <property type="entry name" value="Homeodomain-like"/>
    <property type="match status" value="1"/>
</dbReference>
<feature type="domain" description="HTH tetR-type" evidence="5">
    <location>
        <begin position="1"/>
        <end position="61"/>
    </location>
</feature>
<dbReference type="InterPro" id="IPR036271">
    <property type="entry name" value="Tet_transcr_reg_TetR-rel_C_sf"/>
</dbReference>
<dbReference type="EMBL" id="JPRI01000006">
    <property type="protein sequence ID" value="KFF25213.1"/>
    <property type="molecule type" value="Genomic_DNA"/>
</dbReference>
<dbReference type="PANTHER" id="PTHR47506">
    <property type="entry name" value="TRANSCRIPTIONAL REGULATORY PROTEIN"/>
    <property type="match status" value="1"/>
</dbReference>
<keyword evidence="7" id="KW-1185">Reference proteome</keyword>
<sequence>MDTKNRIIATADTLFYFQGYQSTGINQIIDEAKVAKGSLYNHFKSKSELGQAYVERSSDHWFTGLIKELDKFSNPKDKLIAVFSFLDQHTRKNYYNGCRIINIMTEIAGEDEQITTMSVAHKQKFRDFLYTLTSEIYTEHITALEIADTIYLLYEGATVESKIFKQSWPIELARKNAERILT</sequence>
<dbReference type="InterPro" id="IPR009057">
    <property type="entry name" value="Homeodomain-like_sf"/>
</dbReference>
<proteinExistence type="predicted"/>
<dbReference type="PROSITE" id="PS50977">
    <property type="entry name" value="HTH_TETR_2"/>
    <property type="match status" value="1"/>
</dbReference>
<reference evidence="6 7" key="1">
    <citation type="submission" date="2014-07" db="EMBL/GenBank/DDBJ databases">
        <title>Genome of Chryseobacterium vrystaatense LMG 22846.</title>
        <authorList>
            <person name="Pipes S.E."/>
            <person name="Stropko S.J."/>
            <person name="Newman J.D."/>
        </authorList>
    </citation>
    <scope>NUCLEOTIDE SEQUENCE [LARGE SCALE GENOMIC DNA]</scope>
    <source>
        <strain evidence="6 7">LMG 22846</strain>
    </source>
</reference>
<evidence type="ECO:0000256" key="1">
    <source>
        <dbReference type="ARBA" id="ARBA00023015"/>
    </source>
</evidence>